<evidence type="ECO:0000256" key="1">
    <source>
        <dbReference type="ARBA" id="ARBA00005054"/>
    </source>
</evidence>
<dbReference type="GO" id="GO:0006189">
    <property type="term" value="P:'de novo' IMP biosynthetic process"/>
    <property type="evidence" value="ECO:0007669"/>
    <property type="project" value="UniProtKB-UniRule"/>
</dbReference>
<dbReference type="STRING" id="1860122.A9404_04730"/>
<proteinExistence type="inferred from homology"/>
<comment type="catalytic activity">
    <reaction evidence="4">
        <text>N(1)-(5-phospho-beta-D-ribosyl)glycinamide + (6R)-10-formyltetrahydrofolate = N(2)-formyl-N(1)-(5-phospho-beta-D-ribosyl)glycinamide + (6S)-5,6,7,8-tetrahydrofolate + H(+)</text>
        <dbReference type="Rhea" id="RHEA:15053"/>
        <dbReference type="ChEBI" id="CHEBI:15378"/>
        <dbReference type="ChEBI" id="CHEBI:57453"/>
        <dbReference type="ChEBI" id="CHEBI:143788"/>
        <dbReference type="ChEBI" id="CHEBI:147286"/>
        <dbReference type="ChEBI" id="CHEBI:195366"/>
        <dbReference type="EC" id="2.1.2.2"/>
    </reaction>
</comment>
<name>A0A191ZFZ2_9GAMM</name>
<dbReference type="Gene3D" id="3.40.50.170">
    <property type="entry name" value="Formyl transferase, N-terminal domain"/>
    <property type="match status" value="1"/>
</dbReference>
<feature type="binding site" evidence="4">
    <location>
        <begin position="102"/>
        <end position="105"/>
    </location>
    <ligand>
        <name>(6R)-10-formyltetrahydrofolate</name>
        <dbReference type="ChEBI" id="CHEBI:195366"/>
    </ligand>
</feature>
<dbReference type="AlphaFoldDB" id="A0A191ZFZ2"/>
<comment type="pathway">
    <text evidence="1 4">Purine metabolism; IMP biosynthesis via de novo pathway; N(2)-formyl-N(1)-(5-phospho-D-ribosyl)glycinamide from N(1)-(5-phospho-D-ribosyl)glycinamide (10-formyl THF route): step 1/1.</text>
</comment>
<protein>
    <recommendedName>
        <fullName evidence="4">Phosphoribosylglycinamide formyltransferase</fullName>
        <ecNumber evidence="4">2.1.2.2</ecNumber>
    </recommendedName>
    <alternativeName>
        <fullName evidence="4">5'-phosphoribosylglycinamide transformylase</fullName>
    </alternativeName>
    <alternativeName>
        <fullName evidence="4">GAR transformylase</fullName>
        <shortName evidence="4">GART</shortName>
    </alternativeName>
</protein>
<evidence type="ECO:0000256" key="3">
    <source>
        <dbReference type="ARBA" id="ARBA00022755"/>
    </source>
</evidence>
<dbReference type="HAMAP" id="MF_01930">
    <property type="entry name" value="PurN"/>
    <property type="match status" value="1"/>
</dbReference>
<dbReference type="RefSeq" id="WP_066099134.1">
    <property type="nucleotide sequence ID" value="NZ_CP016027.1"/>
</dbReference>
<feature type="site" description="Raises pKa of active site His" evidence="4">
    <location>
        <position position="157"/>
    </location>
</feature>
<dbReference type="PANTHER" id="PTHR43369:SF2">
    <property type="entry name" value="PHOSPHORIBOSYLGLYCINAMIDE FORMYLTRANSFERASE"/>
    <property type="match status" value="1"/>
</dbReference>
<feature type="binding site" evidence="4">
    <location>
        <begin position="24"/>
        <end position="26"/>
    </location>
    <ligand>
        <name>N(1)-(5-phospho-beta-D-ribosyl)glycinamide</name>
        <dbReference type="ChEBI" id="CHEBI:143788"/>
    </ligand>
</feature>
<evidence type="ECO:0000259" key="5">
    <source>
        <dbReference type="Pfam" id="PF00551"/>
    </source>
</evidence>
<feature type="domain" description="Formyl transferase N-terminal" evidence="5">
    <location>
        <begin position="15"/>
        <end position="194"/>
    </location>
</feature>
<dbReference type="Pfam" id="PF00551">
    <property type="entry name" value="Formyl_trans_N"/>
    <property type="match status" value="1"/>
</dbReference>
<keyword evidence="2 4" id="KW-0808">Transferase</keyword>
<dbReference type="GO" id="GO:0005829">
    <property type="term" value="C:cytosol"/>
    <property type="evidence" value="ECO:0007669"/>
    <property type="project" value="TreeGrafter"/>
</dbReference>
<feature type="binding site" evidence="4">
    <location>
        <position position="119"/>
    </location>
    <ligand>
        <name>(6R)-10-formyltetrahydrofolate</name>
        <dbReference type="ChEBI" id="CHEBI:195366"/>
    </ligand>
</feature>
<dbReference type="InterPro" id="IPR036477">
    <property type="entry name" value="Formyl_transf_N_sf"/>
</dbReference>
<comment type="function">
    <text evidence="4">Catalyzes the transfer of a formyl group from 10-formyltetrahydrofolate to 5-phospho-ribosyl-glycinamide (GAR), producing 5-phospho-ribosyl-N-formylglycinamide (FGAR) and tetrahydrofolate.</text>
</comment>
<dbReference type="NCBIfam" id="TIGR00639">
    <property type="entry name" value="PurN"/>
    <property type="match status" value="1"/>
</dbReference>
<reference evidence="6 7" key="1">
    <citation type="submission" date="2016-06" db="EMBL/GenBank/DDBJ databases">
        <title>Insight into the functional genes involving in sulfur oxidation in Pearl River water.</title>
        <authorList>
            <person name="Luo J."/>
            <person name="Tan X."/>
            <person name="Lin W."/>
        </authorList>
    </citation>
    <scope>NUCLEOTIDE SEQUENCE [LARGE SCALE GENOMIC DNA]</scope>
    <source>
        <strain evidence="6 7">LS2</strain>
    </source>
</reference>
<gene>
    <name evidence="4" type="primary">purN</name>
    <name evidence="6" type="ORF">A9404_04730</name>
</gene>
<evidence type="ECO:0000313" key="6">
    <source>
        <dbReference type="EMBL" id="ANJ66772.1"/>
    </source>
</evidence>
<keyword evidence="7" id="KW-1185">Reference proteome</keyword>
<dbReference type="UniPathway" id="UPA00074">
    <property type="reaction ID" value="UER00126"/>
</dbReference>
<dbReference type="SUPFAM" id="SSF53328">
    <property type="entry name" value="Formyltransferase"/>
    <property type="match status" value="1"/>
</dbReference>
<dbReference type="EMBL" id="CP016027">
    <property type="protein sequence ID" value="ANJ66772.1"/>
    <property type="molecule type" value="Genomic_DNA"/>
</dbReference>
<dbReference type="OrthoDB" id="9806170at2"/>
<evidence type="ECO:0000256" key="2">
    <source>
        <dbReference type="ARBA" id="ARBA00022679"/>
    </source>
</evidence>
<evidence type="ECO:0000256" key="4">
    <source>
        <dbReference type="HAMAP-Rule" id="MF_01930"/>
    </source>
</evidence>
<evidence type="ECO:0000313" key="7">
    <source>
        <dbReference type="Proteomes" id="UP000078596"/>
    </source>
</evidence>
<feature type="binding site" evidence="4">
    <location>
        <position position="77"/>
    </location>
    <ligand>
        <name>(6R)-10-formyltetrahydrofolate</name>
        <dbReference type="ChEBI" id="CHEBI:195366"/>
    </ligand>
</feature>
<dbReference type="GO" id="GO:0004644">
    <property type="term" value="F:phosphoribosylglycinamide formyltransferase activity"/>
    <property type="evidence" value="ECO:0007669"/>
    <property type="project" value="UniProtKB-UniRule"/>
</dbReference>
<dbReference type="CDD" id="cd08645">
    <property type="entry name" value="FMT_core_GART"/>
    <property type="match status" value="1"/>
</dbReference>
<dbReference type="EC" id="2.1.2.2" evidence="4"/>
<dbReference type="InterPro" id="IPR004607">
    <property type="entry name" value="GART"/>
</dbReference>
<comment type="similarity">
    <text evidence="4">Belongs to the GART family.</text>
</comment>
<keyword evidence="3 4" id="KW-0658">Purine biosynthesis</keyword>
<organism evidence="6 7">
    <name type="scientific">Halothiobacillus diazotrophicus</name>
    <dbReference type="NCBI Taxonomy" id="1860122"/>
    <lineage>
        <taxon>Bacteria</taxon>
        <taxon>Pseudomonadati</taxon>
        <taxon>Pseudomonadota</taxon>
        <taxon>Gammaproteobacteria</taxon>
        <taxon>Chromatiales</taxon>
        <taxon>Halothiobacillaceae</taxon>
        <taxon>Halothiobacillus</taxon>
    </lineage>
</organism>
<feature type="active site" description="Proton donor" evidence="4">
    <location>
        <position position="121"/>
    </location>
</feature>
<dbReference type="InterPro" id="IPR002376">
    <property type="entry name" value="Formyl_transf_N"/>
</dbReference>
<dbReference type="PANTHER" id="PTHR43369">
    <property type="entry name" value="PHOSPHORIBOSYLGLYCINAMIDE FORMYLTRANSFERASE"/>
    <property type="match status" value="1"/>
</dbReference>
<accession>A0A191ZFZ2</accession>
<sequence>MIDTDRQLSTEPRARVSVLVSGNGSNLQALINACRNGTTPAEIVQVISNRADAFGLTRAREAGIPTAFIDHRLFDDRAAFDAALAEKLGEVAADFVVLAGFMRILTPGFVNRFLGKLINIHPSLLPKYPGLDTHARALASGDKTHGATVHFVTPTVDAGPAIVQGVLDIQPDETLDHLKARVHALEHRIYPQALTWLARGALRYVDGAVVWQIANPPERNRPRIVRE</sequence>
<dbReference type="KEGG" id="haz:A9404_04730"/>
<dbReference type="Proteomes" id="UP000078596">
    <property type="component" value="Chromosome"/>
</dbReference>